<protein>
    <submittedName>
        <fullName evidence="1">Translation initiation factor IF-2</fullName>
    </submittedName>
</protein>
<dbReference type="BioCyc" id="RPAL652103:RPDX1_RS23875-MONOMER"/>
<reference evidence="1" key="1">
    <citation type="submission" date="2010-12" db="EMBL/GenBank/DDBJ databases">
        <title>Complete sequence of Rhodopseudomonas palustris DX-1.</title>
        <authorList>
            <consortium name="US DOE Joint Genome Institute"/>
            <person name="Lucas S."/>
            <person name="Copeland A."/>
            <person name="Lapidus A."/>
            <person name="Cheng J.-F."/>
            <person name="Goodwin L."/>
            <person name="Pitluck S."/>
            <person name="Misra M."/>
            <person name="Chertkov O."/>
            <person name="Detter J.C."/>
            <person name="Han C."/>
            <person name="Tapia R."/>
            <person name="Land M."/>
            <person name="Hauser L."/>
            <person name="Kyrpides N."/>
            <person name="Ivanova N."/>
            <person name="Ovchinnikova G."/>
            <person name="Logan B."/>
            <person name="Oda Y."/>
            <person name="Harwood C."/>
            <person name="Woyke T."/>
        </authorList>
    </citation>
    <scope>NUCLEOTIDE SEQUENCE [LARGE SCALE GENOMIC DNA]</scope>
    <source>
        <strain evidence="1">DX-1</strain>
    </source>
</reference>
<organism evidence="1 2">
    <name type="scientific">Rhodopseudomonas palustris (strain DX-1)</name>
    <dbReference type="NCBI Taxonomy" id="652103"/>
    <lineage>
        <taxon>Bacteria</taxon>
        <taxon>Pseudomonadati</taxon>
        <taxon>Pseudomonadota</taxon>
        <taxon>Alphaproteobacteria</taxon>
        <taxon>Hyphomicrobiales</taxon>
        <taxon>Nitrobacteraceae</taxon>
        <taxon>Rhodopseudomonas</taxon>
    </lineage>
</organism>
<gene>
    <name evidence="1" type="ordered locus">Rpdx1_4828</name>
</gene>
<dbReference type="STRING" id="652103.Rpdx1_4828"/>
<accession>E6VEW8</accession>
<evidence type="ECO:0000313" key="1">
    <source>
        <dbReference type="EMBL" id="ADU46371.1"/>
    </source>
</evidence>
<dbReference type="KEGG" id="rpx:Rpdx1_4828"/>
<sequence>MFAREDDDRLLRRLRRATTAAAAMTRDDDQRLLLALQSEIGGLRAAIVARRDHVLAEINGARARSGAVTAYARCAALTPRHAPQANGKTSEDVT</sequence>
<dbReference type="HOGENOM" id="CLU_2397663_0_0_5"/>
<proteinExistence type="predicted"/>
<evidence type="ECO:0000313" key="2">
    <source>
        <dbReference type="Proteomes" id="UP000001402"/>
    </source>
</evidence>
<dbReference type="Proteomes" id="UP000001402">
    <property type="component" value="Chromosome"/>
</dbReference>
<dbReference type="OrthoDB" id="10006903at2"/>
<dbReference type="GO" id="GO:0003743">
    <property type="term" value="F:translation initiation factor activity"/>
    <property type="evidence" value="ECO:0007669"/>
    <property type="project" value="UniProtKB-KW"/>
</dbReference>
<keyword evidence="1" id="KW-0396">Initiation factor</keyword>
<keyword evidence="1" id="KW-0648">Protein biosynthesis</keyword>
<dbReference type="EMBL" id="CP002418">
    <property type="protein sequence ID" value="ADU46371.1"/>
    <property type="molecule type" value="Genomic_DNA"/>
</dbReference>
<name>E6VEW8_RHOPX</name>
<dbReference type="AlphaFoldDB" id="E6VEW8"/>